<reference evidence="2 3" key="1">
    <citation type="submission" date="2021-01" db="EMBL/GenBank/DDBJ databases">
        <title>Genomic Encyclopedia of Type Strains, Phase IV (KMG-IV): sequencing the most valuable type-strain genomes for metagenomic binning, comparative biology and taxonomic classification.</title>
        <authorList>
            <person name="Goeker M."/>
        </authorList>
    </citation>
    <scope>NUCLEOTIDE SEQUENCE [LARGE SCALE GENOMIC DNA]</scope>
    <source>
        <strain evidence="2 3">DSM 24834</strain>
    </source>
</reference>
<accession>A0ABS2N8H3</accession>
<keyword evidence="3" id="KW-1185">Reference proteome</keyword>
<dbReference type="InterPro" id="IPR025012">
    <property type="entry name" value="DUF3898"/>
</dbReference>
<protein>
    <recommendedName>
        <fullName evidence="1">DUF3898 domain-containing protein</fullName>
    </recommendedName>
</protein>
<dbReference type="InterPro" id="IPR025006">
    <property type="entry name" value="DUF3900"/>
</dbReference>
<evidence type="ECO:0000313" key="3">
    <source>
        <dbReference type="Proteomes" id="UP001646157"/>
    </source>
</evidence>
<dbReference type="Proteomes" id="UP001646157">
    <property type="component" value="Unassembled WGS sequence"/>
</dbReference>
<dbReference type="Pfam" id="PF13039">
    <property type="entry name" value="DUF3900"/>
    <property type="match status" value="1"/>
</dbReference>
<organism evidence="2 3">
    <name type="scientific">Rossellomorea pakistanensis</name>
    <dbReference type="NCBI Taxonomy" id="992288"/>
    <lineage>
        <taxon>Bacteria</taxon>
        <taxon>Bacillati</taxon>
        <taxon>Bacillota</taxon>
        <taxon>Bacilli</taxon>
        <taxon>Bacillales</taxon>
        <taxon>Bacillaceae</taxon>
        <taxon>Rossellomorea</taxon>
    </lineage>
</organism>
<evidence type="ECO:0000313" key="2">
    <source>
        <dbReference type="EMBL" id="MBM7584157.1"/>
    </source>
</evidence>
<dbReference type="Pfam" id="PF13037">
    <property type="entry name" value="DUF3898"/>
    <property type="match status" value="1"/>
</dbReference>
<gene>
    <name evidence="2" type="ORF">JOC86_000694</name>
</gene>
<comment type="caution">
    <text evidence="2">The sequence shown here is derived from an EMBL/GenBank/DDBJ whole genome shotgun (WGS) entry which is preliminary data.</text>
</comment>
<name>A0ABS2N8H3_9BACI</name>
<feature type="domain" description="DUF3898" evidence="1">
    <location>
        <begin position="267"/>
        <end position="356"/>
    </location>
</feature>
<sequence>MKLGDFVDFDIQFLSFYVVQVEGQDENIDRRFKHFQTLDKESYEENPLKEFLDGEFTKITKRKVDRHSKSEGAPTKIGRFVVEPGHELDSNPNYNLFHKARFADNSDTFEEASLQFVQSYVDTSAIRGGVFIVASAKLQKFFDDPFLFLLKCDFEPKVARITDESSLIHHVEMAITTKNMKSIQYPFMPEEGMMDNAELKIHQASHARYFEDFLKWVEYEKSMPEIIKTQVVGMVKNHIEESYAEGSDERIQFEEEIETWAIKPKRELQERFEHEQIMEATAQITEHTPEAELKLKLDHVTIKAMLSDFGESLHLAKVNDRYVLVIEGDSVSFEQGFSPLEFLKPGELKDVIDKIEDK</sequence>
<evidence type="ECO:0000259" key="1">
    <source>
        <dbReference type="Pfam" id="PF13037"/>
    </source>
</evidence>
<proteinExistence type="predicted"/>
<dbReference type="EMBL" id="JAFBDZ010000001">
    <property type="protein sequence ID" value="MBM7584157.1"/>
    <property type="molecule type" value="Genomic_DNA"/>
</dbReference>